<dbReference type="PANTHER" id="PTHR43364">
    <property type="entry name" value="NADH-SPECIFIC METHYLGLYOXAL REDUCTASE-RELATED"/>
    <property type="match status" value="1"/>
</dbReference>
<dbReference type="InterPro" id="IPR050523">
    <property type="entry name" value="AKR_Detox_Biosynth"/>
</dbReference>
<reference evidence="4" key="1">
    <citation type="journal article" date="2019" name="Int. J. Syst. Evol. Microbiol.">
        <title>The Global Catalogue of Microorganisms (GCM) 10K type strain sequencing project: providing services to taxonomists for standard genome sequencing and annotation.</title>
        <authorList>
            <consortium name="The Broad Institute Genomics Platform"/>
            <consortium name="The Broad Institute Genome Sequencing Center for Infectious Disease"/>
            <person name="Wu L."/>
            <person name="Ma J."/>
        </authorList>
    </citation>
    <scope>NUCLEOTIDE SEQUENCE [LARGE SCALE GENOMIC DNA]</scope>
    <source>
        <strain evidence="4">IBRC-M 10813</strain>
    </source>
</reference>
<dbReference type="Gene3D" id="3.20.20.100">
    <property type="entry name" value="NADP-dependent oxidoreductase domain"/>
    <property type="match status" value="1"/>
</dbReference>
<dbReference type="InterPro" id="IPR023210">
    <property type="entry name" value="NADP_OxRdtase_dom"/>
</dbReference>
<dbReference type="InterPro" id="IPR018170">
    <property type="entry name" value="Aldo/ket_reductase_CS"/>
</dbReference>
<sequence length="334" mass="37707">MEKEQLGQSNLQVCRVGLGTWAMGGWMWGGADEKEAVAAIRYALDIGINLVDTAPVYGFGISETIVGRAVKESGRREHTILATKAGLEWDGEERIWRNASSKRLEKELEDSLRRLQTDYIDLYQIHWPDPETPIDETAETLNRFYEEGKIRAIGVSNFDADQMETWLKAAPLHSNQPCLNLFQDALKDTVFPYCDQNQIGTLTWGTLAHGLLTGKFDESSSFPPDDLRHHHPMFQKKRFQQYLTAVSKLKDMAREKGKTVLQLSIRWVLDQPGVTSALWGARRPEQLKELKGVFGWKLSAADLKQIDSIVRTAVTDPLLQESLQGPPAKSTVKR</sequence>
<evidence type="ECO:0000313" key="3">
    <source>
        <dbReference type="EMBL" id="MFC4077157.1"/>
    </source>
</evidence>
<evidence type="ECO:0000313" key="4">
    <source>
        <dbReference type="Proteomes" id="UP001595843"/>
    </source>
</evidence>
<gene>
    <name evidence="3" type="ORF">ACFOUO_10055</name>
</gene>
<dbReference type="EMBL" id="JBHSAP010000009">
    <property type="protein sequence ID" value="MFC4077157.1"/>
    <property type="molecule type" value="Genomic_DNA"/>
</dbReference>
<name>A0ABV8JK68_9BACL</name>
<accession>A0ABV8JK68</accession>
<dbReference type="RefSeq" id="WP_380704728.1">
    <property type="nucleotide sequence ID" value="NZ_JBHSAP010000009.1"/>
</dbReference>
<evidence type="ECO:0000256" key="1">
    <source>
        <dbReference type="ARBA" id="ARBA00023002"/>
    </source>
</evidence>
<protein>
    <submittedName>
        <fullName evidence="3">Aldo/keto reductase</fullName>
    </submittedName>
</protein>
<dbReference type="Pfam" id="PF00248">
    <property type="entry name" value="Aldo_ket_red"/>
    <property type="match status" value="1"/>
</dbReference>
<organism evidence="3 4">
    <name type="scientific">Salinithrix halophila</name>
    <dbReference type="NCBI Taxonomy" id="1485204"/>
    <lineage>
        <taxon>Bacteria</taxon>
        <taxon>Bacillati</taxon>
        <taxon>Bacillota</taxon>
        <taxon>Bacilli</taxon>
        <taxon>Bacillales</taxon>
        <taxon>Thermoactinomycetaceae</taxon>
        <taxon>Salinithrix</taxon>
    </lineage>
</organism>
<feature type="domain" description="NADP-dependent oxidoreductase" evidence="2">
    <location>
        <begin position="16"/>
        <end position="310"/>
    </location>
</feature>
<comment type="caution">
    <text evidence="3">The sequence shown here is derived from an EMBL/GenBank/DDBJ whole genome shotgun (WGS) entry which is preliminary data.</text>
</comment>
<dbReference type="Proteomes" id="UP001595843">
    <property type="component" value="Unassembled WGS sequence"/>
</dbReference>
<keyword evidence="4" id="KW-1185">Reference proteome</keyword>
<dbReference type="PROSITE" id="PS00062">
    <property type="entry name" value="ALDOKETO_REDUCTASE_2"/>
    <property type="match status" value="1"/>
</dbReference>
<dbReference type="PANTHER" id="PTHR43364:SF4">
    <property type="entry name" value="NAD(P)-LINKED OXIDOREDUCTASE SUPERFAMILY PROTEIN"/>
    <property type="match status" value="1"/>
</dbReference>
<keyword evidence="1" id="KW-0560">Oxidoreductase</keyword>
<proteinExistence type="predicted"/>
<evidence type="ECO:0000259" key="2">
    <source>
        <dbReference type="Pfam" id="PF00248"/>
    </source>
</evidence>
<dbReference type="SUPFAM" id="SSF51430">
    <property type="entry name" value="NAD(P)-linked oxidoreductase"/>
    <property type="match status" value="1"/>
</dbReference>
<dbReference type="InterPro" id="IPR036812">
    <property type="entry name" value="NAD(P)_OxRdtase_dom_sf"/>
</dbReference>